<dbReference type="Proteomes" id="UP001220964">
    <property type="component" value="Unassembled WGS sequence"/>
</dbReference>
<organism evidence="5 6">
    <name type="scientific">Psychromarinibacter sediminicola</name>
    <dbReference type="NCBI Taxonomy" id="3033385"/>
    <lineage>
        <taxon>Bacteria</taxon>
        <taxon>Pseudomonadati</taxon>
        <taxon>Pseudomonadota</taxon>
        <taxon>Alphaproteobacteria</taxon>
        <taxon>Rhodobacterales</taxon>
        <taxon>Paracoccaceae</taxon>
        <taxon>Psychromarinibacter</taxon>
    </lineage>
</organism>
<keyword evidence="2" id="KW-0378">Hydrolase</keyword>
<dbReference type="SUPFAM" id="SSF56024">
    <property type="entry name" value="Phospholipase D/nuclease"/>
    <property type="match status" value="1"/>
</dbReference>
<feature type="domain" description="PLD phosphodiesterase" evidence="4">
    <location>
        <begin position="2"/>
        <end position="29"/>
    </location>
</feature>
<dbReference type="Gene3D" id="3.30.870.10">
    <property type="entry name" value="Endonuclease Chain A"/>
    <property type="match status" value="1"/>
</dbReference>
<feature type="non-terminal residue" evidence="5">
    <location>
        <position position="1"/>
    </location>
</feature>
<dbReference type="GO" id="GO:0004630">
    <property type="term" value="F:phospholipase D activity"/>
    <property type="evidence" value="ECO:0007669"/>
    <property type="project" value="TreeGrafter"/>
</dbReference>
<evidence type="ECO:0000313" key="6">
    <source>
        <dbReference type="Proteomes" id="UP001220964"/>
    </source>
</evidence>
<evidence type="ECO:0000256" key="2">
    <source>
        <dbReference type="ARBA" id="ARBA00022801"/>
    </source>
</evidence>
<dbReference type="SMART" id="SM00155">
    <property type="entry name" value="PLDc"/>
    <property type="match status" value="1"/>
</dbReference>
<keyword evidence="6" id="KW-1185">Reference proteome</keyword>
<keyword evidence="1" id="KW-0677">Repeat</keyword>
<accession>A0AAE3NXB9</accession>
<gene>
    <name evidence="5" type="ORF">P1J78_24970</name>
</gene>
<evidence type="ECO:0000256" key="3">
    <source>
        <dbReference type="ARBA" id="ARBA00023098"/>
    </source>
</evidence>
<reference evidence="5" key="1">
    <citation type="submission" date="2023-03" db="EMBL/GenBank/DDBJ databases">
        <title>Multiphase analysis and comparison of six strains from genera Psychromarinibacter, Lutimaribacter, and Maritimibacter, including a novel species: Psychromarinibacter sediminicola sp. nov.</title>
        <authorList>
            <person name="Wang Y.-H."/>
            <person name="Ye M.-Q."/>
            <person name="Du Z.-J."/>
        </authorList>
    </citation>
    <scope>NUCLEOTIDE SEQUENCE</scope>
    <source>
        <strain evidence="5">C21-152</strain>
    </source>
</reference>
<dbReference type="InterPro" id="IPR001736">
    <property type="entry name" value="PLipase_D/transphosphatidylase"/>
</dbReference>
<dbReference type="GO" id="GO:0009395">
    <property type="term" value="P:phospholipid catabolic process"/>
    <property type="evidence" value="ECO:0007669"/>
    <property type="project" value="TreeGrafter"/>
</dbReference>
<sequence length="147" mass="16115">GGPIYVHAKIVIMDNRLMRVGSSNLNNRSLGFDTECDLTVEVRPGQPGEAETRARVAGLRTALLAEHLGTAPRAVQQAVDEAGSSMIGAIEALRGGGRSLVPFLPPEFGVAEDAILRENDLLDPERPAGRWRRSRLHRMRQRLDAKR</sequence>
<dbReference type="PANTHER" id="PTHR18896">
    <property type="entry name" value="PHOSPHOLIPASE D"/>
    <property type="match status" value="1"/>
</dbReference>
<dbReference type="PROSITE" id="PS50035">
    <property type="entry name" value="PLD"/>
    <property type="match status" value="1"/>
</dbReference>
<dbReference type="Pfam" id="PF00614">
    <property type="entry name" value="PLDc"/>
    <property type="match status" value="1"/>
</dbReference>
<dbReference type="AlphaFoldDB" id="A0AAE3NXB9"/>
<proteinExistence type="predicted"/>
<evidence type="ECO:0000259" key="4">
    <source>
        <dbReference type="PROSITE" id="PS50035"/>
    </source>
</evidence>
<comment type="caution">
    <text evidence="5">The sequence shown here is derived from an EMBL/GenBank/DDBJ whole genome shotgun (WGS) entry which is preliminary data.</text>
</comment>
<protein>
    <submittedName>
        <fullName evidence="5">Phospholipase</fullName>
    </submittedName>
</protein>
<evidence type="ECO:0000313" key="5">
    <source>
        <dbReference type="EMBL" id="MDF0603964.1"/>
    </source>
</evidence>
<name>A0AAE3NXB9_9RHOB</name>
<dbReference type="InterPro" id="IPR015679">
    <property type="entry name" value="PLipase_D_fam"/>
</dbReference>
<dbReference type="GO" id="GO:0005886">
    <property type="term" value="C:plasma membrane"/>
    <property type="evidence" value="ECO:0007669"/>
    <property type="project" value="TreeGrafter"/>
</dbReference>
<dbReference type="EMBL" id="JARGYC010000203">
    <property type="protein sequence ID" value="MDF0603964.1"/>
    <property type="molecule type" value="Genomic_DNA"/>
</dbReference>
<dbReference type="PANTHER" id="PTHR18896:SF73">
    <property type="entry name" value="PHOSPHOLIPASE D"/>
    <property type="match status" value="1"/>
</dbReference>
<evidence type="ECO:0000256" key="1">
    <source>
        <dbReference type="ARBA" id="ARBA00022737"/>
    </source>
</evidence>
<keyword evidence="3" id="KW-0443">Lipid metabolism</keyword>